<sequence>MKFVLDRFLCWLLIRSVETHYGDSLKDLVITDKFNG</sequence>
<proteinExistence type="predicted"/>
<reference evidence="1" key="1">
    <citation type="submission" date="2018-05" db="EMBL/GenBank/DDBJ databases">
        <authorList>
            <person name="Lanie J.A."/>
            <person name="Ng W.-L."/>
            <person name="Kazmierczak K.M."/>
            <person name="Andrzejewski T.M."/>
            <person name="Davidsen T.M."/>
            <person name="Wayne K.J."/>
            <person name="Tettelin H."/>
            <person name="Glass J.I."/>
            <person name="Rusch D."/>
            <person name="Podicherti R."/>
            <person name="Tsui H.-C.T."/>
            <person name="Winkler M.E."/>
        </authorList>
    </citation>
    <scope>NUCLEOTIDE SEQUENCE</scope>
</reference>
<accession>A0A382ZQ90</accession>
<dbReference type="AlphaFoldDB" id="A0A382ZQ90"/>
<organism evidence="1">
    <name type="scientific">marine metagenome</name>
    <dbReference type="NCBI Taxonomy" id="408172"/>
    <lineage>
        <taxon>unclassified sequences</taxon>
        <taxon>metagenomes</taxon>
        <taxon>ecological metagenomes</taxon>
    </lineage>
</organism>
<name>A0A382ZQ90_9ZZZZ</name>
<evidence type="ECO:0000313" key="1">
    <source>
        <dbReference type="EMBL" id="SVD97776.1"/>
    </source>
</evidence>
<dbReference type="EMBL" id="UINC01185859">
    <property type="protein sequence ID" value="SVD97776.1"/>
    <property type="molecule type" value="Genomic_DNA"/>
</dbReference>
<protein>
    <submittedName>
        <fullName evidence="1">Uncharacterized protein</fullName>
    </submittedName>
</protein>
<gene>
    <name evidence="1" type="ORF">METZ01_LOCUS450630</name>
</gene>